<accession>A0A559IL55</accession>
<dbReference type="InterPro" id="IPR022555">
    <property type="entry name" value="DUF2577"/>
</dbReference>
<reference evidence="1 2" key="1">
    <citation type="submission" date="2019-07" db="EMBL/GenBank/DDBJ databases">
        <authorList>
            <person name="Kim J."/>
        </authorList>
    </citation>
    <scope>NUCLEOTIDE SEQUENCE [LARGE SCALE GENOMIC DNA]</scope>
    <source>
        <strain evidence="1 2">N4</strain>
    </source>
</reference>
<evidence type="ECO:0000313" key="1">
    <source>
        <dbReference type="EMBL" id="TVX88347.1"/>
    </source>
</evidence>
<dbReference type="Proteomes" id="UP000318102">
    <property type="component" value="Unassembled WGS sequence"/>
</dbReference>
<gene>
    <name evidence="1" type="ORF">FPZ44_20920</name>
</gene>
<dbReference type="EMBL" id="VNJK01000003">
    <property type="protein sequence ID" value="TVX88347.1"/>
    <property type="molecule type" value="Genomic_DNA"/>
</dbReference>
<proteinExistence type="predicted"/>
<name>A0A559IL55_9BACL</name>
<organism evidence="1 2">
    <name type="scientific">Paenibacillus agilis</name>
    <dbReference type="NCBI Taxonomy" id="3020863"/>
    <lineage>
        <taxon>Bacteria</taxon>
        <taxon>Bacillati</taxon>
        <taxon>Bacillota</taxon>
        <taxon>Bacilli</taxon>
        <taxon>Bacillales</taxon>
        <taxon>Paenibacillaceae</taxon>
        <taxon>Paenibacillus</taxon>
    </lineage>
</organism>
<comment type="caution">
    <text evidence="1">The sequence shown here is derived from an EMBL/GenBank/DDBJ whole genome shotgun (WGS) entry which is preliminary data.</text>
</comment>
<protein>
    <recommendedName>
        <fullName evidence="3">DUF2577 domain-containing protein</fullName>
    </recommendedName>
</protein>
<keyword evidence="2" id="KW-1185">Reference proteome</keyword>
<sequence length="86" mass="9842">MSQWSWLVDYIREQGAKLNPPTMLIGEVTASIPNFKVKVMGLELDRDELWIADFLQGRELLVGEKVAVMPLVDNQQFVVLCRVVRP</sequence>
<dbReference type="AlphaFoldDB" id="A0A559IL55"/>
<dbReference type="Pfam" id="PF10844">
    <property type="entry name" value="DUF2577"/>
    <property type="match status" value="1"/>
</dbReference>
<dbReference type="OrthoDB" id="2629609at2"/>
<dbReference type="RefSeq" id="WP_144993551.1">
    <property type="nucleotide sequence ID" value="NZ_VNJK01000003.1"/>
</dbReference>
<evidence type="ECO:0000313" key="2">
    <source>
        <dbReference type="Proteomes" id="UP000318102"/>
    </source>
</evidence>
<evidence type="ECO:0008006" key="3">
    <source>
        <dbReference type="Google" id="ProtNLM"/>
    </source>
</evidence>